<gene>
    <name evidence="3" type="ORF">ILEXP_LOCUS41997</name>
    <name evidence="2" type="ORF">ILEXP_LOCUS9099</name>
</gene>
<evidence type="ECO:0000313" key="3">
    <source>
        <dbReference type="EMBL" id="CAK9172352.1"/>
    </source>
</evidence>
<feature type="region of interest" description="Disordered" evidence="1">
    <location>
        <begin position="1"/>
        <end position="40"/>
    </location>
</feature>
<accession>A0ABC8TSC9</accession>
<dbReference type="AlphaFoldDB" id="A0ABC8TSC9"/>
<keyword evidence="4" id="KW-1185">Reference proteome</keyword>
<evidence type="ECO:0000313" key="2">
    <source>
        <dbReference type="EMBL" id="CAK9141514.1"/>
    </source>
</evidence>
<organism evidence="3 4">
    <name type="scientific">Ilex paraguariensis</name>
    <name type="common">yerba mate</name>
    <dbReference type="NCBI Taxonomy" id="185542"/>
    <lineage>
        <taxon>Eukaryota</taxon>
        <taxon>Viridiplantae</taxon>
        <taxon>Streptophyta</taxon>
        <taxon>Embryophyta</taxon>
        <taxon>Tracheophyta</taxon>
        <taxon>Spermatophyta</taxon>
        <taxon>Magnoliopsida</taxon>
        <taxon>eudicotyledons</taxon>
        <taxon>Gunneridae</taxon>
        <taxon>Pentapetalae</taxon>
        <taxon>asterids</taxon>
        <taxon>campanulids</taxon>
        <taxon>Aquifoliales</taxon>
        <taxon>Aquifoliaceae</taxon>
        <taxon>Ilex</taxon>
    </lineage>
</organism>
<sequence>MVAANQQDTGGNKQSDLNVVSSGGHIQGDAQASGGRQKKAIMDEEMEKLWSNLKFSEKEQVDLNISHGDNGSLREKG</sequence>
<dbReference type="EMBL" id="CAUOFW020001141">
    <property type="protein sequence ID" value="CAK9141514.1"/>
    <property type="molecule type" value="Genomic_DNA"/>
</dbReference>
<protein>
    <submittedName>
        <fullName evidence="3">Uncharacterized protein</fullName>
    </submittedName>
</protein>
<dbReference type="EMBL" id="CAUOFW020005959">
    <property type="protein sequence ID" value="CAK9172352.1"/>
    <property type="molecule type" value="Genomic_DNA"/>
</dbReference>
<feature type="compositionally biased region" description="Polar residues" evidence="1">
    <location>
        <begin position="1"/>
        <end position="21"/>
    </location>
</feature>
<reference evidence="3 4" key="1">
    <citation type="submission" date="2024-02" db="EMBL/GenBank/DDBJ databases">
        <authorList>
            <person name="Vignale AGUSTIN F."/>
            <person name="Sosa J E."/>
            <person name="Modenutti C."/>
        </authorList>
    </citation>
    <scope>NUCLEOTIDE SEQUENCE [LARGE SCALE GENOMIC DNA]</scope>
</reference>
<evidence type="ECO:0000313" key="4">
    <source>
        <dbReference type="Proteomes" id="UP001642360"/>
    </source>
</evidence>
<name>A0ABC8TSC9_9AQUA</name>
<dbReference type="Proteomes" id="UP001642360">
    <property type="component" value="Unassembled WGS sequence"/>
</dbReference>
<proteinExistence type="predicted"/>
<evidence type="ECO:0000256" key="1">
    <source>
        <dbReference type="SAM" id="MobiDB-lite"/>
    </source>
</evidence>
<comment type="caution">
    <text evidence="3">The sequence shown here is derived from an EMBL/GenBank/DDBJ whole genome shotgun (WGS) entry which is preliminary data.</text>
</comment>